<dbReference type="EMBL" id="CP136958">
    <property type="protein sequence ID" value="WOT01924.1"/>
    <property type="molecule type" value="Genomic_DNA"/>
</dbReference>
<dbReference type="KEGG" id="cpyr:CYJ47_11835"/>
<evidence type="ECO:0000313" key="1">
    <source>
        <dbReference type="EMBL" id="WOT01924.1"/>
    </source>
</evidence>
<evidence type="ECO:0000313" key="2">
    <source>
        <dbReference type="Proteomes" id="UP000234560"/>
    </source>
</evidence>
<dbReference type="Proteomes" id="UP000234560">
    <property type="component" value="Chromosome"/>
</dbReference>
<dbReference type="RefSeq" id="WP_101678531.1">
    <property type="nucleotide sequence ID" value="NZ_CP136958.1"/>
</dbReference>
<dbReference type="NCBIfam" id="TIGR01907">
    <property type="entry name" value="casE_Cse3"/>
    <property type="match status" value="1"/>
</dbReference>
<name>A0AAF1BS60_9CORY</name>
<dbReference type="Pfam" id="PF08798">
    <property type="entry name" value="CRISPR_assoc"/>
    <property type="match status" value="1"/>
</dbReference>
<protein>
    <submittedName>
        <fullName evidence="1">Type I-E CRISPR-associated protein Cas6/Cse3/CasE</fullName>
    </submittedName>
</protein>
<dbReference type="Gene3D" id="3.30.70.1210">
    <property type="entry name" value="Crispr-associated protein, domain 2"/>
    <property type="match status" value="1"/>
</dbReference>
<organism evidence="1 2">
    <name type="scientific">Corynebacterium pyruviciproducens</name>
    <dbReference type="NCBI Taxonomy" id="598660"/>
    <lineage>
        <taxon>Bacteria</taxon>
        <taxon>Bacillati</taxon>
        <taxon>Actinomycetota</taxon>
        <taxon>Actinomycetes</taxon>
        <taxon>Mycobacteriales</taxon>
        <taxon>Corynebacteriaceae</taxon>
        <taxon>Corynebacterium</taxon>
    </lineage>
</organism>
<proteinExistence type="predicted"/>
<dbReference type="SUPFAM" id="SSF117987">
    <property type="entry name" value="CRISPR-associated protein"/>
    <property type="match status" value="2"/>
</dbReference>
<reference evidence="1" key="2">
    <citation type="submission" date="2023-10" db="EMBL/GenBank/DDBJ databases">
        <authorList>
            <person name="Choi B."/>
        </authorList>
    </citation>
    <scope>NUCLEOTIDE SEQUENCE</scope>
    <source>
        <strain evidence="1">UMB0763</strain>
    </source>
</reference>
<dbReference type="SMART" id="SM01101">
    <property type="entry name" value="CRISPR_assoc"/>
    <property type="match status" value="1"/>
</dbReference>
<dbReference type="CDD" id="cd09727">
    <property type="entry name" value="Cas6_I-E"/>
    <property type="match status" value="1"/>
</dbReference>
<dbReference type="AlphaFoldDB" id="A0AAF1BS60"/>
<gene>
    <name evidence="1" type="primary">cas6e</name>
    <name evidence="1" type="ORF">CYJ47_11835</name>
</gene>
<accession>A0AAF1BS60</accession>
<reference evidence="1" key="1">
    <citation type="submission" date="2017-12" db="EMBL/GenBank/DDBJ databases">
        <authorList>
            <person name="Thomas-White K."/>
            <person name="Wolfe A.J."/>
        </authorList>
    </citation>
    <scope>NUCLEOTIDE SEQUENCE</scope>
    <source>
        <strain evidence="1">UMB0763</strain>
    </source>
</reference>
<sequence length="220" mass="24903">MTTFTRIYVNPQKRQGRKVLMNPEAMHAEVRWLFPPDISTADARVLWRLDQHDHEYTLYIVGPERPEIAELAERIGWATRPAQTADYDKFLRALTKGQKWNFALTANPTISVKGNGKRGKSIPLVKLDQQIKWLQDRSAKNGFSLLSVEGSEAPDLRITRQEVLRFSKDPRSRKATVALTTARFEGSLEVTNADALRTLLTQGIGKGRAYGLGLMTLARR</sequence>
<dbReference type="InterPro" id="IPR010179">
    <property type="entry name" value="CRISPR-assoc_prot_Cse3"/>
</dbReference>
<dbReference type="Gene3D" id="3.30.70.1200">
    <property type="entry name" value="Crispr-associated protein, domain 1"/>
    <property type="match status" value="1"/>
</dbReference>